<dbReference type="GO" id="GO:0006189">
    <property type="term" value="P:'de novo' IMP biosynthetic process"/>
    <property type="evidence" value="ECO:0007669"/>
    <property type="project" value="UniProtKB-UniRule"/>
</dbReference>
<dbReference type="InterPro" id="IPR020559">
    <property type="entry name" value="PRibGlycinamide_synth_CS"/>
</dbReference>
<dbReference type="Gene3D" id="3.40.50.20">
    <property type="match status" value="1"/>
</dbReference>
<evidence type="ECO:0000313" key="19">
    <source>
        <dbReference type="Proteomes" id="UP000238954"/>
    </source>
</evidence>
<evidence type="ECO:0000256" key="3">
    <source>
        <dbReference type="ARBA" id="ARBA00005174"/>
    </source>
</evidence>
<keyword evidence="6" id="KW-0479">Metal-binding</keyword>
<comment type="cofactor">
    <cofactor evidence="1">
        <name>Mn(2+)</name>
        <dbReference type="ChEBI" id="CHEBI:29035"/>
    </cofactor>
</comment>
<dbReference type="InterPro" id="IPR011761">
    <property type="entry name" value="ATP-grasp"/>
</dbReference>
<keyword evidence="9 16" id="KW-0067">ATP-binding</keyword>
<dbReference type="UniPathway" id="UPA00074">
    <property type="reaction ID" value="UER00125"/>
</dbReference>
<evidence type="ECO:0000256" key="9">
    <source>
        <dbReference type="ARBA" id="ARBA00022840"/>
    </source>
</evidence>
<protein>
    <recommendedName>
        <fullName evidence="4 15">Phosphoribosylamine--glycine ligase</fullName>
        <ecNumber evidence="4 15">6.3.4.13</ecNumber>
    </recommendedName>
    <alternativeName>
        <fullName evidence="15">GARS</fullName>
    </alternativeName>
    <alternativeName>
        <fullName evidence="13 15">Glycinamide ribonucleotide synthetase</fullName>
    </alternativeName>
    <alternativeName>
        <fullName evidence="14 15">Phosphoribosylglycinamide synthetase</fullName>
    </alternativeName>
</protein>
<gene>
    <name evidence="15" type="primary">purD</name>
    <name evidence="18" type="ORF">CVO77_09730</name>
</gene>
<keyword evidence="8 15" id="KW-0658">Purine biosynthesis</keyword>
<dbReference type="Proteomes" id="UP000238954">
    <property type="component" value="Chromosome"/>
</dbReference>
<evidence type="ECO:0000256" key="6">
    <source>
        <dbReference type="ARBA" id="ARBA00022723"/>
    </source>
</evidence>
<dbReference type="Pfam" id="PF02844">
    <property type="entry name" value="GARS_N"/>
    <property type="match status" value="1"/>
</dbReference>
<dbReference type="InterPro" id="IPR013815">
    <property type="entry name" value="ATP_grasp_subdomain_1"/>
</dbReference>
<dbReference type="GO" id="GO:0009113">
    <property type="term" value="P:purine nucleobase biosynthetic process"/>
    <property type="evidence" value="ECO:0007669"/>
    <property type="project" value="InterPro"/>
</dbReference>
<evidence type="ECO:0000259" key="17">
    <source>
        <dbReference type="PROSITE" id="PS50975"/>
    </source>
</evidence>
<evidence type="ECO:0000256" key="13">
    <source>
        <dbReference type="ARBA" id="ARBA00042242"/>
    </source>
</evidence>
<evidence type="ECO:0000256" key="1">
    <source>
        <dbReference type="ARBA" id="ARBA00001936"/>
    </source>
</evidence>
<evidence type="ECO:0000256" key="12">
    <source>
        <dbReference type="ARBA" id="ARBA00038345"/>
    </source>
</evidence>
<dbReference type="SUPFAM" id="SSF56059">
    <property type="entry name" value="Glutathione synthetase ATP-binding domain-like"/>
    <property type="match status" value="1"/>
</dbReference>
<dbReference type="GO" id="GO:0004637">
    <property type="term" value="F:phosphoribosylamine-glycine ligase activity"/>
    <property type="evidence" value="ECO:0007669"/>
    <property type="project" value="UniProtKB-UniRule"/>
</dbReference>
<dbReference type="SUPFAM" id="SSF51246">
    <property type="entry name" value="Rudiment single hybrid motif"/>
    <property type="match status" value="1"/>
</dbReference>
<dbReference type="SMART" id="SM01210">
    <property type="entry name" value="GARS_C"/>
    <property type="match status" value="1"/>
</dbReference>
<evidence type="ECO:0000256" key="8">
    <source>
        <dbReference type="ARBA" id="ARBA00022755"/>
    </source>
</evidence>
<evidence type="ECO:0000313" key="18">
    <source>
        <dbReference type="EMBL" id="PQM28703.1"/>
    </source>
</evidence>
<dbReference type="Pfam" id="PF01071">
    <property type="entry name" value="GARS_A"/>
    <property type="match status" value="1"/>
</dbReference>
<dbReference type="FunFam" id="3.30.470.20:FF:000031">
    <property type="entry name" value="Phosphoribosylamine--glycine ligase"/>
    <property type="match status" value="1"/>
</dbReference>
<comment type="cofactor">
    <cofactor evidence="2">
        <name>Mg(2+)</name>
        <dbReference type="ChEBI" id="CHEBI:18420"/>
    </cofactor>
</comment>
<keyword evidence="11" id="KW-0464">Manganese</keyword>
<dbReference type="InterPro" id="IPR011054">
    <property type="entry name" value="Rudment_hybrid_motif"/>
</dbReference>
<dbReference type="InterPro" id="IPR016185">
    <property type="entry name" value="PreATP-grasp_dom_sf"/>
</dbReference>
<evidence type="ECO:0000256" key="10">
    <source>
        <dbReference type="ARBA" id="ARBA00022842"/>
    </source>
</evidence>
<dbReference type="GO" id="GO:0005524">
    <property type="term" value="F:ATP binding"/>
    <property type="evidence" value="ECO:0007669"/>
    <property type="project" value="UniProtKB-UniRule"/>
</dbReference>
<dbReference type="PANTHER" id="PTHR43472:SF1">
    <property type="entry name" value="PHOSPHORIBOSYLAMINE--GLYCINE LIGASE, CHLOROPLASTIC"/>
    <property type="match status" value="1"/>
</dbReference>
<feature type="domain" description="ATP-grasp" evidence="17">
    <location>
        <begin position="107"/>
        <end position="312"/>
    </location>
</feature>
<dbReference type="InterPro" id="IPR020561">
    <property type="entry name" value="PRibGlycinamid_synth_ATP-grasp"/>
</dbReference>
<organism evidence="18 19">
    <name type="scientific">Sphingopyxis lindanitolerans</name>
    <dbReference type="NCBI Taxonomy" id="2054227"/>
    <lineage>
        <taxon>Bacteria</taxon>
        <taxon>Pseudomonadati</taxon>
        <taxon>Pseudomonadota</taxon>
        <taxon>Alphaproteobacteria</taxon>
        <taxon>Sphingomonadales</taxon>
        <taxon>Sphingomonadaceae</taxon>
        <taxon>Sphingopyxis</taxon>
    </lineage>
</organism>
<dbReference type="PANTHER" id="PTHR43472">
    <property type="entry name" value="PHOSPHORIBOSYLAMINE--GLYCINE LIGASE"/>
    <property type="match status" value="1"/>
</dbReference>
<evidence type="ECO:0000256" key="4">
    <source>
        <dbReference type="ARBA" id="ARBA00013255"/>
    </source>
</evidence>
<comment type="catalytic activity">
    <reaction evidence="15">
        <text>5-phospho-beta-D-ribosylamine + glycine + ATP = N(1)-(5-phospho-beta-D-ribosyl)glycinamide + ADP + phosphate + H(+)</text>
        <dbReference type="Rhea" id="RHEA:17453"/>
        <dbReference type="ChEBI" id="CHEBI:15378"/>
        <dbReference type="ChEBI" id="CHEBI:30616"/>
        <dbReference type="ChEBI" id="CHEBI:43474"/>
        <dbReference type="ChEBI" id="CHEBI:57305"/>
        <dbReference type="ChEBI" id="CHEBI:58681"/>
        <dbReference type="ChEBI" id="CHEBI:143788"/>
        <dbReference type="ChEBI" id="CHEBI:456216"/>
        <dbReference type="EC" id="6.3.4.13"/>
    </reaction>
</comment>
<name>A0A2S8B8R7_9SPHN</name>
<dbReference type="InterPro" id="IPR020560">
    <property type="entry name" value="PRibGlycinamide_synth_C-dom"/>
</dbReference>
<dbReference type="HAMAP" id="MF_00138">
    <property type="entry name" value="GARS"/>
    <property type="match status" value="1"/>
</dbReference>
<dbReference type="NCBIfam" id="TIGR00877">
    <property type="entry name" value="purD"/>
    <property type="match status" value="1"/>
</dbReference>
<dbReference type="InterPro" id="IPR000115">
    <property type="entry name" value="PRibGlycinamide_synth"/>
</dbReference>
<dbReference type="RefSeq" id="WP_105998871.1">
    <property type="nucleotide sequence ID" value="NZ_CM009578.1"/>
</dbReference>
<dbReference type="EMBL" id="PHFW01000002">
    <property type="protein sequence ID" value="PQM28703.1"/>
    <property type="molecule type" value="Genomic_DNA"/>
</dbReference>
<dbReference type="Gene3D" id="3.30.470.20">
    <property type="entry name" value="ATP-grasp fold, B domain"/>
    <property type="match status" value="1"/>
</dbReference>
<dbReference type="AlphaFoldDB" id="A0A2S8B8R7"/>
<evidence type="ECO:0000256" key="5">
    <source>
        <dbReference type="ARBA" id="ARBA00022598"/>
    </source>
</evidence>
<sequence>MNILLIGSGGREHALAWQLAQSPSCAKLYAAPGNPGIELHAECSAVPADDLDGLIAFVRAHMIDFVVVGPEAPLVAGLADRLRAIGVPVFGPSAAAARLEGSKGFTKDLCARAGIPTAAYARCTSAEEALAVLDGFVIPVVIKADGLAAGKGVIIAETRGEAETAIEEMFDGAFGGAGAEVVIEEYMSGEEASFFALSDGTNVMAFGSAQDHKRVGDGDTGPNTGGMGAYSPAPVLTPDLEAQVMDRILRPTVRALAAEGTPYVGVLFAGLMLTDQGPKLIEYNCRFGDPECQVLMMRLKGDFAALLHAAATGALATAEPPAFSHDYALTVVLAAKGYPGIPEKGGAIHNIAEAEAGGVRVFHAGTARNDRTLVAAGGRVLSVTATGKSVTEAQARAYAAVDRLDFPGGFCRRDIGWREVKREAE</sequence>
<reference evidence="19" key="1">
    <citation type="submission" date="2017-11" db="EMBL/GenBank/DDBJ databases">
        <title>The complete genome sequence of Sphingopyxis pomeranensis sp. nov. strain WS5A3p.</title>
        <authorList>
            <person name="Kaminski M.A."/>
        </authorList>
    </citation>
    <scope>NUCLEOTIDE SEQUENCE [LARGE SCALE GENOMIC DNA]</scope>
    <source>
        <strain evidence="19">WS5A3p</strain>
    </source>
</reference>
<dbReference type="Gene3D" id="3.90.600.10">
    <property type="entry name" value="Phosphoribosylglycinamide synthetase, C-terminal domain"/>
    <property type="match status" value="1"/>
</dbReference>
<keyword evidence="19" id="KW-1185">Reference proteome</keyword>
<comment type="caution">
    <text evidence="18">The sequence shown here is derived from an EMBL/GenBank/DDBJ whole genome shotgun (WGS) entry which is preliminary data.</text>
</comment>
<keyword evidence="5 15" id="KW-0436">Ligase</keyword>
<evidence type="ECO:0000256" key="2">
    <source>
        <dbReference type="ARBA" id="ARBA00001946"/>
    </source>
</evidence>
<comment type="pathway">
    <text evidence="3 15">Purine metabolism; IMP biosynthesis via de novo pathway; N(1)-(5-phospho-D-ribosyl)glycinamide from 5-phospho-alpha-D-ribose 1-diphosphate: step 2/2.</text>
</comment>
<dbReference type="SUPFAM" id="SSF52440">
    <property type="entry name" value="PreATP-grasp domain"/>
    <property type="match status" value="1"/>
</dbReference>
<dbReference type="PROSITE" id="PS50975">
    <property type="entry name" value="ATP_GRASP"/>
    <property type="match status" value="1"/>
</dbReference>
<dbReference type="EC" id="6.3.4.13" evidence="4 15"/>
<dbReference type="PROSITE" id="PS00184">
    <property type="entry name" value="GARS"/>
    <property type="match status" value="1"/>
</dbReference>
<accession>A0A2S8B8R7</accession>
<dbReference type="Pfam" id="PF02843">
    <property type="entry name" value="GARS_C"/>
    <property type="match status" value="1"/>
</dbReference>
<evidence type="ECO:0000256" key="16">
    <source>
        <dbReference type="PROSITE-ProRule" id="PRU00409"/>
    </source>
</evidence>
<evidence type="ECO:0000256" key="15">
    <source>
        <dbReference type="HAMAP-Rule" id="MF_00138"/>
    </source>
</evidence>
<comment type="similarity">
    <text evidence="12 15">Belongs to the GARS family.</text>
</comment>
<keyword evidence="7 16" id="KW-0547">Nucleotide-binding</keyword>
<proteinExistence type="inferred from homology"/>
<evidence type="ECO:0000256" key="14">
    <source>
        <dbReference type="ARBA" id="ARBA00042864"/>
    </source>
</evidence>
<keyword evidence="10" id="KW-0460">Magnesium</keyword>
<dbReference type="Gene3D" id="3.30.1490.20">
    <property type="entry name" value="ATP-grasp fold, A domain"/>
    <property type="match status" value="1"/>
</dbReference>
<dbReference type="OrthoDB" id="9807240at2"/>
<dbReference type="SMART" id="SM01209">
    <property type="entry name" value="GARS_A"/>
    <property type="match status" value="1"/>
</dbReference>
<dbReference type="GO" id="GO:0046872">
    <property type="term" value="F:metal ion binding"/>
    <property type="evidence" value="ECO:0007669"/>
    <property type="project" value="UniProtKB-KW"/>
</dbReference>
<dbReference type="InterPro" id="IPR020562">
    <property type="entry name" value="PRibGlycinamide_synth_N"/>
</dbReference>
<evidence type="ECO:0000256" key="7">
    <source>
        <dbReference type="ARBA" id="ARBA00022741"/>
    </source>
</evidence>
<dbReference type="FunFam" id="3.40.50.20:FF:000006">
    <property type="entry name" value="Phosphoribosylamine--glycine ligase, chloroplastic"/>
    <property type="match status" value="1"/>
</dbReference>
<evidence type="ECO:0000256" key="11">
    <source>
        <dbReference type="ARBA" id="ARBA00023211"/>
    </source>
</evidence>
<dbReference type="FunFam" id="3.90.600.10:FF:000001">
    <property type="entry name" value="Trifunctional purine biosynthetic protein adenosine-3"/>
    <property type="match status" value="1"/>
</dbReference>
<dbReference type="InterPro" id="IPR037123">
    <property type="entry name" value="PRibGlycinamide_synth_C_sf"/>
</dbReference>